<proteinExistence type="predicted"/>
<gene>
    <name evidence="1" type="ORF">ACFPTO_17320</name>
</gene>
<name>A0ABW0JBP4_9BURK</name>
<dbReference type="Proteomes" id="UP001596103">
    <property type="component" value="Unassembled WGS sequence"/>
</dbReference>
<accession>A0ABW0JBP4</accession>
<reference evidence="2" key="1">
    <citation type="journal article" date="2019" name="Int. J. Syst. Evol. Microbiol.">
        <title>The Global Catalogue of Microorganisms (GCM) 10K type strain sequencing project: providing services to taxonomists for standard genome sequencing and annotation.</title>
        <authorList>
            <consortium name="The Broad Institute Genomics Platform"/>
            <consortium name="The Broad Institute Genome Sequencing Center for Infectious Disease"/>
            <person name="Wu L."/>
            <person name="Ma J."/>
        </authorList>
    </citation>
    <scope>NUCLEOTIDE SEQUENCE [LARGE SCALE GENOMIC DNA]</scope>
    <source>
        <strain evidence="2">CCUG 56042</strain>
    </source>
</reference>
<dbReference type="EMBL" id="JBHSMP010000020">
    <property type="protein sequence ID" value="MFC5430547.1"/>
    <property type="molecule type" value="Genomic_DNA"/>
</dbReference>
<evidence type="ECO:0000313" key="1">
    <source>
        <dbReference type="EMBL" id="MFC5430547.1"/>
    </source>
</evidence>
<protein>
    <submittedName>
        <fullName evidence="1">DUF3022 domain-containing protein</fullName>
    </submittedName>
</protein>
<organism evidence="1 2">
    <name type="scientific">Paraburkholderia denitrificans</name>
    <dbReference type="NCBI Taxonomy" id="694025"/>
    <lineage>
        <taxon>Bacteria</taxon>
        <taxon>Pseudomonadati</taxon>
        <taxon>Pseudomonadota</taxon>
        <taxon>Betaproteobacteria</taxon>
        <taxon>Burkholderiales</taxon>
        <taxon>Burkholderiaceae</taxon>
        <taxon>Paraburkholderia</taxon>
    </lineage>
</organism>
<comment type="caution">
    <text evidence="1">The sequence shown here is derived from an EMBL/GenBank/DDBJ whole genome shotgun (WGS) entry which is preliminary data.</text>
</comment>
<keyword evidence="2" id="KW-1185">Reference proteome</keyword>
<dbReference type="Pfam" id="PF11226">
    <property type="entry name" value="DUF3022"/>
    <property type="match status" value="1"/>
</dbReference>
<sequence length="132" mass="14890">MKSFNFEQRVEEIQLSLAHLFESLKSPAVSVIDEGDRVFLHLTWVVESSRDSTLDARCAATIEATRAQLERYARLDTAQRRAIQQRIGALVRKRFDASRNRPQESGECAIEIALGDAIFETGSNGNYFPTLD</sequence>
<dbReference type="RefSeq" id="WP_377713088.1">
    <property type="nucleotide sequence ID" value="NZ_JBHSMP010000020.1"/>
</dbReference>
<dbReference type="InterPro" id="IPR021389">
    <property type="entry name" value="DUF3022"/>
</dbReference>
<evidence type="ECO:0000313" key="2">
    <source>
        <dbReference type="Proteomes" id="UP001596103"/>
    </source>
</evidence>